<feature type="region of interest" description="Disordered" evidence="1">
    <location>
        <begin position="282"/>
        <end position="315"/>
    </location>
</feature>
<proteinExistence type="predicted"/>
<feature type="compositionally biased region" description="Basic and acidic residues" evidence="1">
    <location>
        <begin position="189"/>
        <end position="236"/>
    </location>
</feature>
<reference evidence="2 3" key="1">
    <citation type="submission" date="2016-10" db="EMBL/GenBank/DDBJ databases">
        <authorList>
            <person name="de Groot N.N."/>
        </authorList>
    </citation>
    <scope>NUCLEOTIDE SEQUENCE [LARGE SCALE GENOMIC DNA]</scope>
    <source>
        <strain evidence="2 3">DSM 20117</strain>
    </source>
</reference>
<feature type="compositionally biased region" description="Acidic residues" evidence="1">
    <location>
        <begin position="238"/>
        <end position="248"/>
    </location>
</feature>
<dbReference type="KEGG" id="acry:AC20117_04340"/>
<dbReference type="EMBL" id="FNKH01000002">
    <property type="protein sequence ID" value="SDQ80166.1"/>
    <property type="molecule type" value="Genomic_DNA"/>
</dbReference>
<dbReference type="STRING" id="37928.SAMN04489742_2620"/>
<dbReference type="Proteomes" id="UP000181917">
    <property type="component" value="Unassembled WGS sequence"/>
</dbReference>
<keyword evidence="3" id="KW-1185">Reference proteome</keyword>
<accession>A0A1H1DW53</accession>
<evidence type="ECO:0000256" key="1">
    <source>
        <dbReference type="SAM" id="MobiDB-lite"/>
    </source>
</evidence>
<feature type="compositionally biased region" description="Basic and acidic residues" evidence="1">
    <location>
        <begin position="286"/>
        <end position="302"/>
    </location>
</feature>
<dbReference type="OrthoDB" id="3541690at2"/>
<name>A0A1H1DW53_9MICC</name>
<dbReference type="AlphaFoldDB" id="A0A1H1DW53"/>
<dbReference type="RefSeq" id="WP_074700830.1">
    <property type="nucleotide sequence ID" value="NZ_CP018863.1"/>
</dbReference>
<sequence length="315" mass="34292">MSQEAADTDLAGIAVELYALLPKDFTAARNERAKELGKTDKELSKQVRGLPKPSTAAWLVNMLAAHRRDEIDGIIGLGAAMREAQDELDPQQLRELSDQRHRLLAAIAKQGRKLAKELGHPVSETIAADVEQTLRAAMADPAAAAAVASGLLTDSLSSNGLDPVELDGKVAVPEAIGEAPPTAPKTKQKPVDELAKRRTERAARTDREKQRRAEEAERRRQKAQADVDKAARRLAETEAGEQEAEAEVEQISVKRDELAAELAELKSRTRTLERSITAVDTEAAAAEDRLEEATRSAAEARRGLQRARKALEDQD</sequence>
<organism evidence="2 3">
    <name type="scientific">Crystallibacter crystallopoietes</name>
    <dbReference type="NCBI Taxonomy" id="37928"/>
    <lineage>
        <taxon>Bacteria</taxon>
        <taxon>Bacillati</taxon>
        <taxon>Actinomycetota</taxon>
        <taxon>Actinomycetes</taxon>
        <taxon>Micrococcales</taxon>
        <taxon>Micrococcaceae</taxon>
        <taxon>Crystallibacter</taxon>
    </lineage>
</organism>
<protein>
    <submittedName>
        <fullName evidence="2">Uncharacterized protein</fullName>
    </submittedName>
</protein>
<feature type="region of interest" description="Disordered" evidence="1">
    <location>
        <begin position="174"/>
        <end position="252"/>
    </location>
</feature>
<evidence type="ECO:0000313" key="3">
    <source>
        <dbReference type="Proteomes" id="UP000181917"/>
    </source>
</evidence>
<evidence type="ECO:0000313" key="2">
    <source>
        <dbReference type="EMBL" id="SDQ80166.1"/>
    </source>
</evidence>
<gene>
    <name evidence="2" type="ORF">SAMN04489742_2620</name>
</gene>